<sequence>MSQALVLRPTTGLSAITLSVYPVGSHDPYYSRLQRFDSKKVELYLLSLSWGLDMGPTVVQEIVAALQVRLPAATMSAETFLVFLAEIVSTFSARHPDYSVLAGRVYTCYHHRRVAKRFSSWVLSYENATPSVFTDTLIEVVRQNTDTLDGAVMHKRDFDFTYRAMQTFEKSYLMKDGRELVERLQFLFMRVAIGIHGRCIDDVLETYELLSTRKISFASPTLWNGGLANRHFASCYVYEPFTFDSRAAIPSFSTLSSLWASDGGIGISLGDVPATRTTRAAPGYRFHNIFPALWIPHLFMRRLENDEMWSLFDPAVVRALSELYGDHFESTYTDYERRGIASTTLRARALWETIADAIRETGTPFLMYADNVNAKNNQMNLGVIKSANLCTEIVQYSSVVETAVCTLASLCLPRFLRLDGTFDCGELHRVTKLVIRALDRIIDLADYPTADSTVSALRSRSVGLGVQGLADVFGYCEFPFASPEARALNKRIFETIYHASLESSSELAERLGPYDAWLLSPAQQGVLQVDMWNAATSEEYDFDALRDRIKRTGLRNSVLTAQMPTASTAQLFGNSEGVDPYLSNVIQFRLLSGNFNEISRPLVTALQKRGLWSDNVRERVLASEGSIQDIDEIPDDLKPVFKTAFELDPIELVNLAADRGPFIDQSQSLTLFIASPTPQILMDVQLHAWKCGLKTGAYYVRSKPAARPQSFGVARVAPKAEASTFLQLEEPLITERVSCPCDA</sequence>
<dbReference type="NCBIfam" id="TIGR02506">
    <property type="entry name" value="NrdE_NrdA"/>
    <property type="match status" value="1"/>
</dbReference>
<dbReference type="SUPFAM" id="SSF51998">
    <property type="entry name" value="PFL-like glycyl radical enzymes"/>
    <property type="match status" value="1"/>
</dbReference>
<dbReference type="PANTHER" id="PTHR11573:SF6">
    <property type="entry name" value="RIBONUCLEOSIDE-DIPHOSPHATE REDUCTASE LARGE SUBUNIT"/>
    <property type="match status" value="1"/>
</dbReference>
<dbReference type="UniPathway" id="UPA00326"/>
<protein>
    <recommendedName>
        <fullName evidence="2 6">Ribonucleoside-diphosphate reductase</fullName>
        <ecNumber evidence="2 6">1.17.4.1</ecNumber>
    </recommendedName>
</protein>
<dbReference type="GO" id="GO:0005524">
    <property type="term" value="F:ATP binding"/>
    <property type="evidence" value="ECO:0007669"/>
    <property type="project" value="InterPro"/>
</dbReference>
<name>A0A2G8RXK9_9APHY</name>
<dbReference type="GO" id="GO:0009263">
    <property type="term" value="P:deoxyribonucleotide biosynthetic process"/>
    <property type="evidence" value="ECO:0007669"/>
    <property type="project" value="UniProtKB-KW"/>
</dbReference>
<evidence type="ECO:0000256" key="4">
    <source>
        <dbReference type="ARBA" id="ARBA00023116"/>
    </source>
</evidence>
<comment type="catalytic activity">
    <reaction evidence="6">
        <text>a 2'-deoxyribonucleoside 5'-diphosphate + [thioredoxin]-disulfide + H2O = a ribonucleoside 5'-diphosphate + [thioredoxin]-dithiol</text>
        <dbReference type="Rhea" id="RHEA:23252"/>
        <dbReference type="Rhea" id="RHEA-COMP:10698"/>
        <dbReference type="Rhea" id="RHEA-COMP:10700"/>
        <dbReference type="ChEBI" id="CHEBI:15377"/>
        <dbReference type="ChEBI" id="CHEBI:29950"/>
        <dbReference type="ChEBI" id="CHEBI:50058"/>
        <dbReference type="ChEBI" id="CHEBI:57930"/>
        <dbReference type="ChEBI" id="CHEBI:73316"/>
        <dbReference type="EC" id="1.17.4.1"/>
    </reaction>
</comment>
<dbReference type="EMBL" id="AYKW01000045">
    <property type="protein sequence ID" value="PIL26242.1"/>
    <property type="molecule type" value="Genomic_DNA"/>
</dbReference>
<dbReference type="InterPro" id="IPR008926">
    <property type="entry name" value="RNR_R1-su_N"/>
</dbReference>
<dbReference type="GO" id="GO:0004748">
    <property type="term" value="F:ribonucleoside-diphosphate reductase activity, thioredoxin disulfide as acceptor"/>
    <property type="evidence" value="ECO:0007669"/>
    <property type="project" value="UniProtKB-EC"/>
</dbReference>
<comment type="function">
    <text evidence="5 6">Provides the precursors necessary for DNA synthesis. Catalyzes the biosynthesis of deoxyribonucleotides from the corresponding ribonucleotides.</text>
</comment>
<feature type="domain" description="Ribonucleotide reductase large subunit C-terminal" evidence="8">
    <location>
        <begin position="284"/>
        <end position="699"/>
    </location>
</feature>
<dbReference type="InterPro" id="IPR013509">
    <property type="entry name" value="RNR_lsu_N"/>
</dbReference>
<comment type="caution">
    <text evidence="9">The sequence shown here is derived from an EMBL/GenBank/DDBJ whole genome shotgun (WGS) entry which is preliminary data.</text>
</comment>
<evidence type="ECO:0000313" key="9">
    <source>
        <dbReference type="EMBL" id="PIL26242.1"/>
    </source>
</evidence>
<dbReference type="PANTHER" id="PTHR11573">
    <property type="entry name" value="RIBONUCLEOSIDE-DIPHOSPHATE REDUCTASE LARGE CHAIN"/>
    <property type="match status" value="1"/>
</dbReference>
<proteinExistence type="inferred from homology"/>
<dbReference type="PRINTS" id="PR01183">
    <property type="entry name" value="RIBORDTASEM1"/>
</dbReference>
<dbReference type="Pfam" id="PF00317">
    <property type="entry name" value="Ribonuc_red_lgN"/>
    <property type="match status" value="1"/>
</dbReference>
<comment type="similarity">
    <text evidence="1 6">Belongs to the ribonucleoside diphosphate reductase large chain family.</text>
</comment>
<dbReference type="GO" id="GO:0005971">
    <property type="term" value="C:ribonucleoside-diphosphate reductase complex"/>
    <property type="evidence" value="ECO:0007669"/>
    <property type="project" value="TreeGrafter"/>
</dbReference>
<reference evidence="9 10" key="1">
    <citation type="journal article" date="2015" name="Sci. Rep.">
        <title>Chromosome-level genome map provides insights into diverse defense mechanisms in the medicinal fungus Ganoderma sinense.</title>
        <authorList>
            <person name="Zhu Y."/>
            <person name="Xu J."/>
            <person name="Sun C."/>
            <person name="Zhou S."/>
            <person name="Xu H."/>
            <person name="Nelson D.R."/>
            <person name="Qian J."/>
            <person name="Song J."/>
            <person name="Luo H."/>
            <person name="Xiang L."/>
            <person name="Li Y."/>
            <person name="Xu Z."/>
            <person name="Ji A."/>
            <person name="Wang L."/>
            <person name="Lu S."/>
            <person name="Hayward A."/>
            <person name="Sun W."/>
            <person name="Li X."/>
            <person name="Schwartz D.C."/>
            <person name="Wang Y."/>
            <person name="Chen S."/>
        </authorList>
    </citation>
    <scope>NUCLEOTIDE SEQUENCE [LARGE SCALE GENOMIC DNA]</scope>
    <source>
        <strain evidence="9 10">ZZ0214-1</strain>
    </source>
</reference>
<evidence type="ECO:0000256" key="6">
    <source>
        <dbReference type="RuleBase" id="RU003410"/>
    </source>
</evidence>
<evidence type="ECO:0000256" key="5">
    <source>
        <dbReference type="ARBA" id="ARBA00024942"/>
    </source>
</evidence>
<dbReference type="OrthoDB" id="3000483at2759"/>
<dbReference type="AlphaFoldDB" id="A0A2G8RXK9"/>
<evidence type="ECO:0000259" key="7">
    <source>
        <dbReference type="Pfam" id="PF00317"/>
    </source>
</evidence>
<dbReference type="Gene3D" id="3.20.70.20">
    <property type="match status" value="2"/>
</dbReference>
<keyword evidence="10" id="KW-1185">Reference proteome</keyword>
<dbReference type="Pfam" id="PF02867">
    <property type="entry name" value="Ribonuc_red_lgC"/>
    <property type="match status" value="1"/>
</dbReference>
<dbReference type="InterPro" id="IPR013346">
    <property type="entry name" value="NrdE_NrdA_C"/>
</dbReference>
<gene>
    <name evidence="9" type="ORF">GSI_11998</name>
</gene>
<evidence type="ECO:0000256" key="2">
    <source>
        <dbReference type="ARBA" id="ARBA00012274"/>
    </source>
</evidence>
<dbReference type="Proteomes" id="UP000230002">
    <property type="component" value="Unassembled WGS sequence"/>
</dbReference>
<evidence type="ECO:0000313" key="10">
    <source>
        <dbReference type="Proteomes" id="UP000230002"/>
    </source>
</evidence>
<organism evidence="9 10">
    <name type="scientific">Ganoderma sinense ZZ0214-1</name>
    <dbReference type="NCBI Taxonomy" id="1077348"/>
    <lineage>
        <taxon>Eukaryota</taxon>
        <taxon>Fungi</taxon>
        <taxon>Dikarya</taxon>
        <taxon>Basidiomycota</taxon>
        <taxon>Agaricomycotina</taxon>
        <taxon>Agaricomycetes</taxon>
        <taxon>Polyporales</taxon>
        <taxon>Polyporaceae</taxon>
        <taxon>Ganoderma</taxon>
    </lineage>
</organism>
<evidence type="ECO:0000259" key="8">
    <source>
        <dbReference type="Pfam" id="PF02867"/>
    </source>
</evidence>
<accession>A0A2G8RXK9</accession>
<dbReference type="InterPro" id="IPR039718">
    <property type="entry name" value="Rrm1"/>
</dbReference>
<dbReference type="STRING" id="1077348.A0A2G8RXK9"/>
<dbReference type="EC" id="1.17.4.1" evidence="2 6"/>
<evidence type="ECO:0000256" key="1">
    <source>
        <dbReference type="ARBA" id="ARBA00010406"/>
    </source>
</evidence>
<keyword evidence="3 6" id="KW-0560">Oxidoreductase</keyword>
<evidence type="ECO:0000256" key="3">
    <source>
        <dbReference type="ARBA" id="ARBA00023002"/>
    </source>
</evidence>
<dbReference type="InterPro" id="IPR000788">
    <property type="entry name" value="RNR_lg_C"/>
</dbReference>
<keyword evidence="4 6" id="KW-0215">Deoxyribonucleotide synthesis</keyword>
<dbReference type="SUPFAM" id="SSF48168">
    <property type="entry name" value="R1 subunit of ribonucleotide reductase, N-terminal domain"/>
    <property type="match status" value="1"/>
</dbReference>
<feature type="domain" description="Ribonucleotide reductase large subunit N-terminal" evidence="7">
    <location>
        <begin position="159"/>
        <end position="229"/>
    </location>
</feature>